<accession>A0AAN7PDJ3</accession>
<gene>
    <name evidence="2" type="ORF">QYF61_001756</name>
</gene>
<evidence type="ECO:0000259" key="1">
    <source>
        <dbReference type="Pfam" id="PF00078"/>
    </source>
</evidence>
<evidence type="ECO:0000313" key="3">
    <source>
        <dbReference type="Proteomes" id="UP001333110"/>
    </source>
</evidence>
<reference evidence="2 3" key="1">
    <citation type="journal article" date="2023" name="J. Hered.">
        <title>Chromosome-level genome of the wood stork (Mycteria americana) provides insight into avian chromosome evolution.</title>
        <authorList>
            <person name="Flamio R. Jr."/>
            <person name="Ramstad K.M."/>
        </authorList>
    </citation>
    <scope>NUCLEOTIDE SEQUENCE [LARGE SCALE GENOMIC DNA]</scope>
    <source>
        <strain evidence="2">JAX WOST 10</strain>
    </source>
</reference>
<name>A0AAN7PDJ3_MYCAM</name>
<organism evidence="2 3">
    <name type="scientific">Mycteria americana</name>
    <name type="common">Wood stork</name>
    <dbReference type="NCBI Taxonomy" id="33587"/>
    <lineage>
        <taxon>Eukaryota</taxon>
        <taxon>Metazoa</taxon>
        <taxon>Chordata</taxon>
        <taxon>Craniata</taxon>
        <taxon>Vertebrata</taxon>
        <taxon>Euteleostomi</taxon>
        <taxon>Archelosauria</taxon>
        <taxon>Archosauria</taxon>
        <taxon>Dinosauria</taxon>
        <taxon>Saurischia</taxon>
        <taxon>Theropoda</taxon>
        <taxon>Coelurosauria</taxon>
        <taxon>Aves</taxon>
        <taxon>Neognathae</taxon>
        <taxon>Neoaves</taxon>
        <taxon>Aequornithes</taxon>
        <taxon>Ciconiiformes</taxon>
        <taxon>Ciconiidae</taxon>
        <taxon>Mycteria</taxon>
    </lineage>
</organism>
<proteinExistence type="predicted"/>
<dbReference type="Pfam" id="PF00078">
    <property type="entry name" value="RVT_1"/>
    <property type="match status" value="1"/>
</dbReference>
<dbReference type="PANTHER" id="PTHR33332">
    <property type="entry name" value="REVERSE TRANSCRIPTASE DOMAIN-CONTAINING PROTEIN"/>
    <property type="match status" value="1"/>
</dbReference>
<protein>
    <recommendedName>
        <fullName evidence="1">Reverse transcriptase domain-containing protein</fullName>
    </recommendedName>
</protein>
<dbReference type="InterPro" id="IPR000477">
    <property type="entry name" value="RT_dom"/>
</dbReference>
<comment type="caution">
    <text evidence="2">The sequence shown here is derived from an EMBL/GenBank/DDBJ whole genome shotgun (WGS) entry which is preliminary data.</text>
</comment>
<dbReference type="AlphaFoldDB" id="A0AAN7PDJ3"/>
<evidence type="ECO:0000313" key="2">
    <source>
        <dbReference type="EMBL" id="KAK4829000.1"/>
    </source>
</evidence>
<dbReference type="EMBL" id="JAUNZN010000001">
    <property type="protein sequence ID" value="KAK4829000.1"/>
    <property type="molecule type" value="Genomic_DNA"/>
</dbReference>
<feature type="domain" description="Reverse transcriptase" evidence="1">
    <location>
        <begin position="74"/>
        <end position="248"/>
    </location>
</feature>
<keyword evidence="3" id="KW-1185">Reference proteome</keyword>
<dbReference type="Proteomes" id="UP001333110">
    <property type="component" value="Unassembled WGS sequence"/>
</dbReference>
<sequence>MIAPANIMGITEDCTGMKLVGGEDEESKDEENSGLIRNLSQGLVRRFYVNKTKHEQVQLPSLPPIFKNGKKKDLGIYSLTSVPGKVIEQLVLETISRHMKDKKIVRSSQHGFTKGKSCLTNLVTFYDEIPSLVGESSEYCLYLNFSDSFNTVSRKILIEKLLIHRLDEQTLEAGDQQYQGSLLGAVLFSIFINDLDDGAERTLSKFTQDVKLGGVADTPKAHAAIDRLEKWADRNLMVFSKENCEILHLGEEQPQTPIDARGPINWKAALQKRA</sequence>